<dbReference type="EMBL" id="KF740664">
    <property type="protein sequence ID" value="AHH01820.1"/>
    <property type="molecule type" value="Genomic_DNA"/>
</dbReference>
<evidence type="ECO:0000313" key="2">
    <source>
        <dbReference type="Proteomes" id="UP000202176"/>
    </source>
</evidence>
<gene>
    <name evidence="1" type="ORF">pv_253</name>
</gene>
<dbReference type="PANTHER" id="PTHR46586">
    <property type="entry name" value="ANKYRIN REPEAT-CONTAINING PROTEIN"/>
    <property type="match status" value="1"/>
</dbReference>
<dbReference type="SUPFAM" id="SSF140860">
    <property type="entry name" value="Pseudo ankyrin repeat-like"/>
    <property type="match status" value="1"/>
</dbReference>
<dbReference type="Proteomes" id="UP000202176">
    <property type="component" value="Segment"/>
</dbReference>
<dbReference type="InterPro" id="IPR036770">
    <property type="entry name" value="Ankyrin_rpt-contain_sf"/>
</dbReference>
<accession>W5SAM3</accession>
<keyword evidence="2" id="KW-1185">Reference proteome</keyword>
<name>W5SAM3_9VIRU</name>
<dbReference type="Gene3D" id="1.25.40.20">
    <property type="entry name" value="Ankyrin repeat-containing domain"/>
    <property type="match status" value="1"/>
</dbReference>
<protein>
    <submittedName>
        <fullName evidence="1">Ankyrin-repeat protein</fullName>
    </submittedName>
</protein>
<dbReference type="PANTHER" id="PTHR46586:SF3">
    <property type="entry name" value="ANKYRIN REPEAT-CONTAINING PROTEIN"/>
    <property type="match status" value="1"/>
</dbReference>
<dbReference type="GeneID" id="18266281"/>
<proteinExistence type="predicted"/>
<dbReference type="InterPro" id="IPR052050">
    <property type="entry name" value="SecEffector_AnkRepeat"/>
</dbReference>
<evidence type="ECO:0000313" key="1">
    <source>
        <dbReference type="EMBL" id="AHH01820.1"/>
    </source>
</evidence>
<organism evidence="1 2">
    <name type="scientific">Pithovirus sibericum</name>
    <dbReference type="NCBI Taxonomy" id="1450746"/>
    <lineage>
        <taxon>Viruses</taxon>
        <taxon>Pithoviruses</taxon>
        <taxon>Orthopithovirinae</taxon>
        <taxon>Alphapithovirus</taxon>
        <taxon>Alphapithovirus sibericum</taxon>
    </lineage>
</organism>
<dbReference type="RefSeq" id="YP_009001155.1">
    <property type="nucleotide sequence ID" value="NC_023423.1"/>
</dbReference>
<dbReference type="OrthoDB" id="32795at35237"/>
<dbReference type="KEGG" id="vg:18266281"/>
<reference evidence="1 2" key="1">
    <citation type="journal article" date="2014" name="Proc. Natl. Acad. Sci. U.S.A.">
        <title>Thirty-thousand-year-old distant relative of giant icosahedral DNA viruses with a pandoravirus morphology.</title>
        <authorList>
            <person name="Legendre M."/>
            <person name="Bartoli J."/>
            <person name="Shmakova L."/>
            <person name="Jeudy S."/>
            <person name="Labadie K."/>
            <person name="Adrait A."/>
            <person name="Lescot M."/>
            <person name="Poirot O."/>
            <person name="Bertaux L."/>
            <person name="Bruley C."/>
            <person name="Coute Y."/>
            <person name="Rivkina E."/>
            <person name="Abergel C."/>
            <person name="Claverie J.M."/>
        </authorList>
    </citation>
    <scope>NUCLEOTIDE SEQUENCE [LARGE SCALE GENOMIC DNA]</scope>
    <source>
        <strain evidence="1">P1084-T</strain>
    </source>
</reference>
<sequence length="182" mass="20688">MSSIEIKTNSLTTKSLVEENPFLTCQLMSKLARKGNLVLLKKFYEEKCPCPQHSLGKPISPKWNFQTCSNAALRGSLETLKWLREQGCPWDSRTCSNAALGGHFEVLIWARKNGCPWDEKTCTSATLNGHLPILHWLREEGCPWNDDDCLAAAYLSGDERVIRYVQEKIVDKNQSLERIFLS</sequence>